<proteinExistence type="predicted"/>
<sequence length="486" mass="51789">MLRFAPWAVLAMAPLAQARFDWLHARHNAEECCPCPAPGAPEDYTKTVTVSEPAGTAHTVTVTEPQGAPSKETVTIEHLVTDTGKTVYVTRTEEHVVTKVVTIVHSQLSMQPSAKTVAITPGSPHPSAVEPEGNHYEVVTKTVDVGGDKYKVVTVTLGGGGEHVKTVTLGNSKETGKVVKTVTVGDSDEHVVTIGDSDKHIVTKTIQEDGKYYTVTIGDSSKHTVTIGDSDQHFITKTIQEDGKYYTITAGDSDKHVTTKTIQEDGKHYTVIVKPTPSVQTITLEDGKETTKVIDVPCTITVTAPPQGATATQHLETLTTTVTGSYGQPDVEIIIINPDTGKSTCKKKESGHPCKNSYEYPEGPGGYVVTVTEGESATTVKEEGYIVTATDGSVATVTEGRFVTTVKQGGYIVTVTKGSGAAETECPSMAVSTSIQTVYNTVLVTVGPDGSAAPKPTGRTATDVEHPMSRRDIQGRQQRSPRSVRW</sequence>
<protein>
    <submittedName>
        <fullName evidence="3">Uncharacterized protein</fullName>
    </submittedName>
</protein>
<keyword evidence="4" id="KW-1185">Reference proteome</keyword>
<feature type="signal peptide" evidence="2">
    <location>
        <begin position="1"/>
        <end position="18"/>
    </location>
</feature>
<feature type="region of interest" description="Disordered" evidence="1">
    <location>
        <begin position="447"/>
        <end position="486"/>
    </location>
</feature>
<accession>A0ABR1HLP7</accession>
<evidence type="ECO:0000256" key="2">
    <source>
        <dbReference type="SAM" id="SignalP"/>
    </source>
</evidence>
<feature type="compositionally biased region" description="Basic and acidic residues" evidence="1">
    <location>
        <begin position="462"/>
        <end position="474"/>
    </location>
</feature>
<gene>
    <name evidence="3" type="ORF">QQX98_002120</name>
</gene>
<evidence type="ECO:0000313" key="3">
    <source>
        <dbReference type="EMBL" id="KAK7421653.1"/>
    </source>
</evidence>
<dbReference type="EMBL" id="JAZAVJ010000021">
    <property type="protein sequence ID" value="KAK7421653.1"/>
    <property type="molecule type" value="Genomic_DNA"/>
</dbReference>
<feature type="compositionally biased region" description="Polar residues" evidence="1">
    <location>
        <begin position="475"/>
        <end position="486"/>
    </location>
</feature>
<comment type="caution">
    <text evidence="3">The sequence shown here is derived from an EMBL/GenBank/DDBJ whole genome shotgun (WGS) entry which is preliminary data.</text>
</comment>
<name>A0ABR1HLP7_9HYPO</name>
<feature type="chain" id="PRO_5047403449" evidence="2">
    <location>
        <begin position="19"/>
        <end position="486"/>
    </location>
</feature>
<reference evidence="3 4" key="1">
    <citation type="journal article" date="2025" name="Microbiol. Resour. Announc.">
        <title>Draft genome sequences for Neonectria magnoliae and Neonectria punicea, canker pathogens of Liriodendron tulipifera and Acer saccharum in West Virginia.</title>
        <authorList>
            <person name="Petronek H.M."/>
            <person name="Kasson M.T."/>
            <person name="Metheny A.M."/>
            <person name="Stauder C.M."/>
            <person name="Lovett B."/>
            <person name="Lynch S.C."/>
            <person name="Garnas J.R."/>
            <person name="Kasson L.R."/>
            <person name="Stajich J.E."/>
        </authorList>
    </citation>
    <scope>NUCLEOTIDE SEQUENCE [LARGE SCALE GENOMIC DNA]</scope>
    <source>
        <strain evidence="3 4">NRRL 64653</strain>
    </source>
</reference>
<keyword evidence="2" id="KW-0732">Signal</keyword>
<evidence type="ECO:0000256" key="1">
    <source>
        <dbReference type="SAM" id="MobiDB-lite"/>
    </source>
</evidence>
<organism evidence="3 4">
    <name type="scientific">Neonectria punicea</name>
    <dbReference type="NCBI Taxonomy" id="979145"/>
    <lineage>
        <taxon>Eukaryota</taxon>
        <taxon>Fungi</taxon>
        <taxon>Dikarya</taxon>
        <taxon>Ascomycota</taxon>
        <taxon>Pezizomycotina</taxon>
        <taxon>Sordariomycetes</taxon>
        <taxon>Hypocreomycetidae</taxon>
        <taxon>Hypocreales</taxon>
        <taxon>Nectriaceae</taxon>
        <taxon>Neonectria</taxon>
    </lineage>
</organism>
<evidence type="ECO:0000313" key="4">
    <source>
        <dbReference type="Proteomes" id="UP001498476"/>
    </source>
</evidence>
<dbReference type="Proteomes" id="UP001498476">
    <property type="component" value="Unassembled WGS sequence"/>
</dbReference>